<dbReference type="EMBL" id="AACS02000012">
    <property type="protein sequence ID" value="EAU86990.2"/>
    <property type="molecule type" value="Genomic_DNA"/>
</dbReference>
<feature type="compositionally biased region" description="Basic and acidic residues" evidence="1">
    <location>
        <begin position="445"/>
        <end position="460"/>
    </location>
</feature>
<feature type="compositionally biased region" description="Low complexity" evidence="1">
    <location>
        <begin position="472"/>
        <end position="520"/>
    </location>
</feature>
<feature type="compositionally biased region" description="Low complexity" evidence="1">
    <location>
        <begin position="702"/>
        <end position="713"/>
    </location>
</feature>
<dbReference type="OMA" id="HEGRTHN"/>
<feature type="region of interest" description="Disordered" evidence="1">
    <location>
        <begin position="693"/>
        <end position="733"/>
    </location>
</feature>
<evidence type="ECO:0000313" key="3">
    <source>
        <dbReference type="Proteomes" id="UP000001861"/>
    </source>
</evidence>
<dbReference type="GeneID" id="6011334"/>
<protein>
    <submittedName>
        <fullName evidence="2">Uncharacterized protein</fullName>
    </submittedName>
</protein>
<dbReference type="KEGG" id="cci:CC1G_08461"/>
<dbReference type="AlphaFoldDB" id="A8NM05"/>
<dbReference type="OrthoDB" id="2803783at2759"/>
<reference evidence="2 3" key="1">
    <citation type="journal article" date="2010" name="Proc. Natl. Acad. Sci. U.S.A.">
        <title>Insights into evolution of multicellular fungi from the assembled chromosomes of the mushroom Coprinopsis cinerea (Coprinus cinereus).</title>
        <authorList>
            <person name="Stajich J.E."/>
            <person name="Wilke S.K."/>
            <person name="Ahren D."/>
            <person name="Au C.H."/>
            <person name="Birren B.W."/>
            <person name="Borodovsky M."/>
            <person name="Burns C."/>
            <person name="Canback B."/>
            <person name="Casselton L.A."/>
            <person name="Cheng C.K."/>
            <person name="Deng J."/>
            <person name="Dietrich F.S."/>
            <person name="Fargo D.C."/>
            <person name="Farman M.L."/>
            <person name="Gathman A.C."/>
            <person name="Goldberg J."/>
            <person name="Guigo R."/>
            <person name="Hoegger P.J."/>
            <person name="Hooker J.B."/>
            <person name="Huggins A."/>
            <person name="James T.Y."/>
            <person name="Kamada T."/>
            <person name="Kilaru S."/>
            <person name="Kodira C."/>
            <person name="Kues U."/>
            <person name="Kupfer D."/>
            <person name="Kwan H.S."/>
            <person name="Lomsadze A."/>
            <person name="Li W."/>
            <person name="Lilly W.W."/>
            <person name="Ma L.J."/>
            <person name="Mackey A.J."/>
            <person name="Manning G."/>
            <person name="Martin F."/>
            <person name="Muraguchi H."/>
            <person name="Natvig D.O."/>
            <person name="Palmerini H."/>
            <person name="Ramesh M.A."/>
            <person name="Rehmeyer C.J."/>
            <person name="Roe B.A."/>
            <person name="Shenoy N."/>
            <person name="Stanke M."/>
            <person name="Ter-Hovhannisyan V."/>
            <person name="Tunlid A."/>
            <person name="Velagapudi R."/>
            <person name="Vision T.J."/>
            <person name="Zeng Q."/>
            <person name="Zolan M.E."/>
            <person name="Pukkila P.J."/>
        </authorList>
    </citation>
    <scope>NUCLEOTIDE SEQUENCE [LARGE SCALE GENOMIC DNA]</scope>
    <source>
        <strain evidence="3">Okayama-7 / 130 / ATCC MYA-4618 / FGSC 9003</strain>
    </source>
</reference>
<feature type="compositionally biased region" description="Polar residues" evidence="1">
    <location>
        <begin position="343"/>
        <end position="361"/>
    </location>
</feature>
<feature type="compositionally biased region" description="Low complexity" evidence="1">
    <location>
        <begin position="364"/>
        <end position="379"/>
    </location>
</feature>
<dbReference type="InParanoid" id="A8NM05"/>
<evidence type="ECO:0000256" key="1">
    <source>
        <dbReference type="SAM" id="MobiDB-lite"/>
    </source>
</evidence>
<name>A8NM05_COPC7</name>
<sequence length="733" mass="82113">MGGRWANQIEWDWLVGMTPRWLACTNAEERKNFIAEMTTEFMTRFPIKKGSDADVQLYGEVRALDIANYKRRKELGYWFYNNTRPSSGGARGILQSKKKKKRHTWQAYSHLYWDKGLEKKVNDKCKEDYGKVLEDFPPRERLPIRHKLVEHFFKEETEAVREEVEEWRNSEVKIKRPLTNDLLVQNIAKVPKTMKVFSEIIDEETDWVGTMVMGGPHPMYGGEPVHYIRVWGTNKDGLSFEQYLGERGYKRWAKKVTKWIASCYDSHDRERRKLDGNHQALQPEQSDDETSDDDSNSDSDNDDEMVIDVDNDVDKENGGARATNKEKGKGKQTRTKKSKSTTMPLQSGSNANKPVSDSNKSAPKDSNNAKAALSSKAGATETGKSTYELDRDARIAQNKVIMGIVDKSIEEGSIREKLVEELAAVGVVLTEDALADMLNSIAKIFDQDKSKENKENKAAEENEESSPNTDDAQPPATNTNNAQPPATNTNNAQPPATNTDDAQPPATNTNNAQPPATNTNDAEKPMDVDAQPPATSTGDAEKAMDVDGPPPPEEPLSLKGVSVPAYMKATWPYLLGLSLKRVWRSLLLAFASFEAQKPKTGNLSTDHRPKEVQAWIRSHKKDVPPDVKLEVFVDQFLRWYRSLQPAWRVDGFDGTDPSAFSREVPSDPSWGLYPPRRQRGVLHDPHGAFLVDRQVPLESELPAAPSGSGSSRASTKRGNDGGGRTRAAKKRRC</sequence>
<feature type="compositionally biased region" description="Acidic residues" evidence="1">
    <location>
        <begin position="285"/>
        <end position="311"/>
    </location>
</feature>
<evidence type="ECO:0000313" key="2">
    <source>
        <dbReference type="EMBL" id="EAU86990.2"/>
    </source>
</evidence>
<gene>
    <name evidence="2" type="ORF">CC1G_08461</name>
</gene>
<dbReference type="VEuPathDB" id="FungiDB:CC1G_08461"/>
<comment type="caution">
    <text evidence="2">The sequence shown here is derived from an EMBL/GenBank/DDBJ whole genome shotgun (WGS) entry which is preliminary data.</text>
</comment>
<dbReference type="RefSeq" id="XP_001834816.2">
    <property type="nucleotide sequence ID" value="XM_001834764.2"/>
</dbReference>
<feature type="compositionally biased region" description="Basic residues" evidence="1">
    <location>
        <begin position="330"/>
        <end position="339"/>
    </location>
</feature>
<proteinExistence type="predicted"/>
<keyword evidence="3" id="KW-1185">Reference proteome</keyword>
<feature type="region of interest" description="Disordered" evidence="1">
    <location>
        <begin position="443"/>
        <end position="554"/>
    </location>
</feature>
<accession>A8NM05</accession>
<dbReference type="HOGENOM" id="CLU_020082_0_0_1"/>
<feature type="region of interest" description="Disordered" evidence="1">
    <location>
        <begin position="274"/>
        <end position="396"/>
    </location>
</feature>
<organism evidence="2 3">
    <name type="scientific">Coprinopsis cinerea (strain Okayama-7 / 130 / ATCC MYA-4618 / FGSC 9003)</name>
    <name type="common">Inky cap fungus</name>
    <name type="synonym">Hormographiella aspergillata</name>
    <dbReference type="NCBI Taxonomy" id="240176"/>
    <lineage>
        <taxon>Eukaryota</taxon>
        <taxon>Fungi</taxon>
        <taxon>Dikarya</taxon>
        <taxon>Basidiomycota</taxon>
        <taxon>Agaricomycotina</taxon>
        <taxon>Agaricomycetes</taxon>
        <taxon>Agaricomycetidae</taxon>
        <taxon>Agaricales</taxon>
        <taxon>Agaricineae</taxon>
        <taxon>Psathyrellaceae</taxon>
        <taxon>Coprinopsis</taxon>
    </lineage>
</organism>
<dbReference type="Proteomes" id="UP000001861">
    <property type="component" value="Unassembled WGS sequence"/>
</dbReference>
<feature type="compositionally biased region" description="Basic and acidic residues" evidence="1">
    <location>
        <begin position="312"/>
        <end position="329"/>
    </location>
</feature>